<gene>
    <name evidence="3" type="ORF">CW311_01910</name>
</gene>
<evidence type="ECO:0000259" key="2">
    <source>
        <dbReference type="Pfam" id="PF20434"/>
    </source>
</evidence>
<reference evidence="3 4" key="1">
    <citation type="submission" date="2017-12" db="EMBL/GenBank/DDBJ databases">
        <title>Draft Genome sequences of multiple microbial strains isolated from spacecraft associated surfaces.</title>
        <authorList>
            <person name="Seuylemezian A."/>
            <person name="Vaishampayan P."/>
            <person name="Venkateswaran K."/>
        </authorList>
    </citation>
    <scope>NUCLEOTIDE SEQUENCE [LARGE SCALE GENOMIC DNA]</scope>
    <source>
        <strain evidence="3 4">2P01AA</strain>
    </source>
</reference>
<dbReference type="Pfam" id="PF20434">
    <property type="entry name" value="BD-FAE"/>
    <property type="match status" value="1"/>
</dbReference>
<feature type="domain" description="BD-FAE-like" evidence="2">
    <location>
        <begin position="55"/>
        <end position="141"/>
    </location>
</feature>
<dbReference type="Proteomes" id="UP000233553">
    <property type="component" value="Unassembled WGS sequence"/>
</dbReference>
<evidence type="ECO:0000313" key="4">
    <source>
        <dbReference type="Proteomes" id="UP000233553"/>
    </source>
</evidence>
<dbReference type="GO" id="GO:0004061">
    <property type="term" value="F:arylformamidase activity"/>
    <property type="evidence" value="ECO:0007669"/>
    <property type="project" value="TreeGrafter"/>
</dbReference>
<dbReference type="SUPFAM" id="SSF53474">
    <property type="entry name" value="alpha/beta-Hydrolases"/>
    <property type="match status" value="1"/>
</dbReference>
<dbReference type="AlphaFoldDB" id="A0A2N0WKC1"/>
<comment type="caution">
    <text evidence="3">The sequence shown here is derived from an EMBL/GenBank/DDBJ whole genome shotgun (WGS) entry which is preliminary data.</text>
</comment>
<accession>A0A2N0WKC1</accession>
<evidence type="ECO:0000256" key="1">
    <source>
        <dbReference type="ARBA" id="ARBA00022801"/>
    </source>
</evidence>
<protein>
    <submittedName>
        <fullName evidence="3">Alpha/beta hydrolase</fullName>
    </submittedName>
</protein>
<dbReference type="InterPro" id="IPR050300">
    <property type="entry name" value="GDXG_lipolytic_enzyme"/>
</dbReference>
<name>A0A2N0WKC1_9GAMM</name>
<dbReference type="InterPro" id="IPR029058">
    <property type="entry name" value="AB_hydrolase_fold"/>
</dbReference>
<dbReference type="Gene3D" id="3.40.50.1820">
    <property type="entry name" value="alpha/beta hydrolase"/>
    <property type="match status" value="1"/>
</dbReference>
<dbReference type="EMBL" id="PISJ01000002">
    <property type="protein sequence ID" value="PKF36868.1"/>
    <property type="molecule type" value="Genomic_DNA"/>
</dbReference>
<evidence type="ECO:0000313" key="3">
    <source>
        <dbReference type="EMBL" id="PKF36868.1"/>
    </source>
</evidence>
<dbReference type="RefSeq" id="WP_101235466.1">
    <property type="nucleotide sequence ID" value="NZ_PISJ01000002.1"/>
</dbReference>
<proteinExistence type="predicted"/>
<organism evidence="3 4">
    <name type="scientific">Acinetobacter proteolyticus</name>
    <dbReference type="NCBI Taxonomy" id="1776741"/>
    <lineage>
        <taxon>Bacteria</taxon>
        <taxon>Pseudomonadati</taxon>
        <taxon>Pseudomonadota</taxon>
        <taxon>Gammaproteobacteria</taxon>
        <taxon>Moraxellales</taxon>
        <taxon>Moraxellaceae</taxon>
        <taxon>Acinetobacter</taxon>
    </lineage>
</organism>
<keyword evidence="1 3" id="KW-0378">Hydrolase</keyword>
<sequence length="251" mass="28618">MKLYDNSRTVANEQDILMAFQQRSLLSYQQHSCIQNIAYAATARSYLDLFPLAQARKTVVFVHGGYWQWCNKSDFAFIATDVVANNMQCVLLEYDLAPQRSMGEIVQQIQKALDFIQQQAWSTQEIMLVGHSAGAHLSALMLKHPAVSEAVLLSGIYDLAPIQQTHLNTALNLSEHEIRQYSPLLIEAAVQKPYAIFCGAQELDELIGQSQSYFHRRKAIDPDFVSFQLLNNTHHYNILDEYFHQRLTAHT</sequence>
<dbReference type="PANTHER" id="PTHR48081">
    <property type="entry name" value="AB HYDROLASE SUPERFAMILY PROTEIN C4A8.06C"/>
    <property type="match status" value="1"/>
</dbReference>
<dbReference type="InterPro" id="IPR049492">
    <property type="entry name" value="BD-FAE-like_dom"/>
</dbReference>
<dbReference type="PANTHER" id="PTHR48081:SF33">
    <property type="entry name" value="KYNURENINE FORMAMIDASE"/>
    <property type="match status" value="1"/>
</dbReference>